<organism evidence="1 2">
    <name type="scientific">Camellia lanceoleosa</name>
    <dbReference type="NCBI Taxonomy" id="1840588"/>
    <lineage>
        <taxon>Eukaryota</taxon>
        <taxon>Viridiplantae</taxon>
        <taxon>Streptophyta</taxon>
        <taxon>Embryophyta</taxon>
        <taxon>Tracheophyta</taxon>
        <taxon>Spermatophyta</taxon>
        <taxon>Magnoliopsida</taxon>
        <taxon>eudicotyledons</taxon>
        <taxon>Gunneridae</taxon>
        <taxon>Pentapetalae</taxon>
        <taxon>asterids</taxon>
        <taxon>Ericales</taxon>
        <taxon>Theaceae</taxon>
        <taxon>Camellia</taxon>
    </lineage>
</organism>
<dbReference type="EMBL" id="CM045765">
    <property type="protein sequence ID" value="KAI7999949.1"/>
    <property type="molecule type" value="Genomic_DNA"/>
</dbReference>
<proteinExistence type="predicted"/>
<reference evidence="1 2" key="1">
    <citation type="journal article" date="2022" name="Plant J.">
        <title>Chromosome-level genome of Camellia lanceoleosa provides a valuable resource for understanding genome evolution and self-incompatibility.</title>
        <authorList>
            <person name="Gong W."/>
            <person name="Xiao S."/>
            <person name="Wang L."/>
            <person name="Liao Z."/>
            <person name="Chang Y."/>
            <person name="Mo W."/>
            <person name="Hu G."/>
            <person name="Li W."/>
            <person name="Zhao G."/>
            <person name="Zhu H."/>
            <person name="Hu X."/>
            <person name="Ji K."/>
            <person name="Xiang X."/>
            <person name="Song Q."/>
            <person name="Yuan D."/>
            <person name="Jin S."/>
            <person name="Zhang L."/>
        </authorList>
    </citation>
    <scope>NUCLEOTIDE SEQUENCE [LARGE SCALE GENOMIC DNA]</scope>
    <source>
        <strain evidence="1">SQ_2022a</strain>
    </source>
</reference>
<name>A0ACC0GHA6_9ERIC</name>
<sequence>MSSPSPSSRNSYSPPNIPETDNDSPQTLDSRSHYCDSPTTPESENDSNQTHTEWSQDRRTDYDSPTTTSETVNDDGDYDDRSSKRPRKNSTVDEISTLPDSLLISILSFLPIQHAIRTSVLSKRWRFLWTCVQSLFFYYRHCYDDGDKIGDFVSFVTKTLVLYNGSRIQKFWVDFDYESRFAHNVNVWIFRAISKGTEQIRLEFCSAEGYLGENDCFVLPQILYNNSFFRELGFSLCIVKPKEVVSWNSLKKLSIGYVNLSEDVIQNILSGSPVLETLELYDFYGLDRLQVDNVNLKKLILRGYLFFDDGFDAIEEDCSGLKIWAPHVRSLEISGCFGRKNCWLEDVSSLVDATLDCYFISCADDCNDDYEWFQYILRGLLESLVHVKNLTLGTWALQVLSIMETKGLCSPRSKCEYLTLDTPLKGSVFPGIANLLESSPFLETLVITMSSSSNREYFWGKLIDLYNFNGEQYWTSQKKTFECLMMHVKTIKFAGLTWNYCDLNFSFAQFLLKNARVLQKMIVYTRWEHAKKPKKLSQADQKLLLSFPRSSPNAVVEFCV</sequence>
<evidence type="ECO:0000313" key="2">
    <source>
        <dbReference type="Proteomes" id="UP001060215"/>
    </source>
</evidence>
<dbReference type="Proteomes" id="UP001060215">
    <property type="component" value="Chromosome 8"/>
</dbReference>
<gene>
    <name evidence="1" type="ORF">LOK49_LG09G00593</name>
</gene>
<accession>A0ACC0GHA6</accession>
<comment type="caution">
    <text evidence="1">The sequence shown here is derived from an EMBL/GenBank/DDBJ whole genome shotgun (WGS) entry which is preliminary data.</text>
</comment>
<protein>
    <submittedName>
        <fullName evidence="1">F-box/LRR-repeat protein</fullName>
    </submittedName>
</protein>
<keyword evidence="2" id="KW-1185">Reference proteome</keyword>
<evidence type="ECO:0000313" key="1">
    <source>
        <dbReference type="EMBL" id="KAI7999949.1"/>
    </source>
</evidence>